<dbReference type="Proteomes" id="UP000652761">
    <property type="component" value="Unassembled WGS sequence"/>
</dbReference>
<gene>
    <name evidence="1" type="ORF">Taro_026835</name>
</gene>
<keyword evidence="2" id="KW-1185">Reference proteome</keyword>
<evidence type="ECO:0000313" key="1">
    <source>
        <dbReference type="EMBL" id="MQL94181.1"/>
    </source>
</evidence>
<accession>A0A843VCF0</accession>
<name>A0A843VCF0_COLES</name>
<dbReference type="AlphaFoldDB" id="A0A843VCF0"/>
<comment type="caution">
    <text evidence="1">The sequence shown here is derived from an EMBL/GenBank/DDBJ whole genome shotgun (WGS) entry which is preliminary data.</text>
</comment>
<protein>
    <submittedName>
        <fullName evidence="1">Uncharacterized protein</fullName>
    </submittedName>
</protein>
<reference evidence="1" key="1">
    <citation type="submission" date="2017-07" db="EMBL/GenBank/DDBJ databases">
        <title>Taro Niue Genome Assembly and Annotation.</title>
        <authorList>
            <person name="Atibalentja N."/>
            <person name="Keating K."/>
            <person name="Fields C.J."/>
        </authorList>
    </citation>
    <scope>NUCLEOTIDE SEQUENCE</scope>
    <source>
        <strain evidence="1">Niue_2</strain>
        <tissue evidence="1">Leaf</tissue>
    </source>
</reference>
<proteinExistence type="predicted"/>
<sequence length="67" mass="7574">MSLIGCCPLDPIDLTAQVNQQDLTAQKPALAPFLLFPHWPPPPLLQHRQLPPAALFVLLHFFFFKVN</sequence>
<evidence type="ECO:0000313" key="2">
    <source>
        <dbReference type="Proteomes" id="UP000652761"/>
    </source>
</evidence>
<organism evidence="1 2">
    <name type="scientific">Colocasia esculenta</name>
    <name type="common">Wild taro</name>
    <name type="synonym">Arum esculentum</name>
    <dbReference type="NCBI Taxonomy" id="4460"/>
    <lineage>
        <taxon>Eukaryota</taxon>
        <taxon>Viridiplantae</taxon>
        <taxon>Streptophyta</taxon>
        <taxon>Embryophyta</taxon>
        <taxon>Tracheophyta</taxon>
        <taxon>Spermatophyta</taxon>
        <taxon>Magnoliopsida</taxon>
        <taxon>Liliopsida</taxon>
        <taxon>Araceae</taxon>
        <taxon>Aroideae</taxon>
        <taxon>Colocasieae</taxon>
        <taxon>Colocasia</taxon>
    </lineage>
</organism>
<dbReference type="EMBL" id="NMUH01001643">
    <property type="protein sequence ID" value="MQL94181.1"/>
    <property type="molecule type" value="Genomic_DNA"/>
</dbReference>